<gene>
    <name evidence="1" type="ORF">GCM10008023_29990</name>
</gene>
<keyword evidence="2" id="KW-1185">Reference proteome</keyword>
<dbReference type="Proteomes" id="UP000652430">
    <property type="component" value="Unassembled WGS sequence"/>
</dbReference>
<name>A0ABQ3LQS8_9SPHN</name>
<protein>
    <submittedName>
        <fullName evidence="1">Uncharacterized protein</fullName>
    </submittedName>
</protein>
<evidence type="ECO:0000313" key="2">
    <source>
        <dbReference type="Proteomes" id="UP000652430"/>
    </source>
</evidence>
<evidence type="ECO:0000313" key="1">
    <source>
        <dbReference type="EMBL" id="GHH21205.1"/>
    </source>
</evidence>
<accession>A0ABQ3LQS8</accession>
<proteinExistence type="predicted"/>
<reference evidence="2" key="1">
    <citation type="journal article" date="2019" name="Int. J. Syst. Evol. Microbiol.">
        <title>The Global Catalogue of Microorganisms (GCM) 10K type strain sequencing project: providing services to taxonomists for standard genome sequencing and annotation.</title>
        <authorList>
            <consortium name="The Broad Institute Genomics Platform"/>
            <consortium name="The Broad Institute Genome Sequencing Center for Infectious Disease"/>
            <person name="Wu L."/>
            <person name="Ma J."/>
        </authorList>
    </citation>
    <scope>NUCLEOTIDE SEQUENCE [LARGE SCALE GENOMIC DNA]</scope>
    <source>
        <strain evidence="2">CGMCC 1.8957</strain>
    </source>
</reference>
<sequence>MVLVVAGGSYAWVRGHRAQLELGVGYAARVACGCRYVSGRPLGDCHKDFEPGMEPIRLSEDPATRTVTASVPLIARRSVRYDPVLGCQPERFAGTPLVVPH</sequence>
<comment type="caution">
    <text evidence="1">The sequence shown here is derived from an EMBL/GenBank/DDBJ whole genome shotgun (WGS) entry which is preliminary data.</text>
</comment>
<dbReference type="EMBL" id="BNAQ01000004">
    <property type="protein sequence ID" value="GHH21205.1"/>
    <property type="molecule type" value="Genomic_DNA"/>
</dbReference>
<organism evidence="1 2">
    <name type="scientific">Sphingomonas glacialis</name>
    <dbReference type="NCBI Taxonomy" id="658225"/>
    <lineage>
        <taxon>Bacteria</taxon>
        <taxon>Pseudomonadati</taxon>
        <taxon>Pseudomonadota</taxon>
        <taxon>Alphaproteobacteria</taxon>
        <taxon>Sphingomonadales</taxon>
        <taxon>Sphingomonadaceae</taxon>
        <taxon>Sphingomonas</taxon>
    </lineage>
</organism>